<evidence type="ECO:0000313" key="2">
    <source>
        <dbReference type="RefSeq" id="XP_017771774.1"/>
    </source>
</evidence>
<organism evidence="1 2">
    <name type="scientific">Nicrophorus vespilloides</name>
    <name type="common">Boreal carrion beetle</name>
    <dbReference type="NCBI Taxonomy" id="110193"/>
    <lineage>
        <taxon>Eukaryota</taxon>
        <taxon>Metazoa</taxon>
        <taxon>Ecdysozoa</taxon>
        <taxon>Arthropoda</taxon>
        <taxon>Hexapoda</taxon>
        <taxon>Insecta</taxon>
        <taxon>Pterygota</taxon>
        <taxon>Neoptera</taxon>
        <taxon>Endopterygota</taxon>
        <taxon>Coleoptera</taxon>
        <taxon>Polyphaga</taxon>
        <taxon>Staphyliniformia</taxon>
        <taxon>Silphidae</taxon>
        <taxon>Nicrophorinae</taxon>
        <taxon>Nicrophorus</taxon>
    </lineage>
</organism>
<gene>
    <name evidence="2" type="primary">LOC108559137</name>
</gene>
<evidence type="ECO:0000313" key="1">
    <source>
        <dbReference type="Proteomes" id="UP000695000"/>
    </source>
</evidence>
<dbReference type="GeneID" id="108559137"/>
<sequence length="139" mass="15843">MNCADFIEKCNGITLDGHSPFVRPDCCTTPGRFTYNPPDNKPVCICPPQPCPRFPPKCVGTYNAKRGKNFMAVTYDNLYCPGRCTRPCCRHVFKNSRENYPPCKYDDPCKAHCYDHPVGMKPSGRYPPDIYRGPLRRNC</sequence>
<name>A0ABM1MB24_NICVS</name>
<protein>
    <submittedName>
        <fullName evidence="2">Uncharacterized protein LOC108559137</fullName>
    </submittedName>
</protein>
<keyword evidence="1" id="KW-1185">Reference proteome</keyword>
<dbReference type="Proteomes" id="UP000695000">
    <property type="component" value="Unplaced"/>
</dbReference>
<dbReference type="RefSeq" id="XP_017771774.1">
    <property type="nucleotide sequence ID" value="XM_017916285.1"/>
</dbReference>
<reference evidence="2" key="1">
    <citation type="submission" date="2025-08" db="UniProtKB">
        <authorList>
            <consortium name="RefSeq"/>
        </authorList>
    </citation>
    <scope>IDENTIFICATION</scope>
    <source>
        <tissue evidence="2">Whole Larva</tissue>
    </source>
</reference>
<proteinExistence type="predicted"/>
<accession>A0ABM1MB24</accession>